<dbReference type="PANTHER" id="PTHR33048:SF149">
    <property type="entry name" value="UBID FAMILY DECARBOXYLASE"/>
    <property type="match status" value="1"/>
</dbReference>
<organism evidence="8 9">
    <name type="scientific">Massarina eburnea CBS 473.64</name>
    <dbReference type="NCBI Taxonomy" id="1395130"/>
    <lineage>
        <taxon>Eukaryota</taxon>
        <taxon>Fungi</taxon>
        <taxon>Dikarya</taxon>
        <taxon>Ascomycota</taxon>
        <taxon>Pezizomycotina</taxon>
        <taxon>Dothideomycetes</taxon>
        <taxon>Pleosporomycetidae</taxon>
        <taxon>Pleosporales</taxon>
        <taxon>Massarineae</taxon>
        <taxon>Massarinaceae</taxon>
        <taxon>Massarina</taxon>
    </lineage>
</organism>
<sequence>MIIVVPASFGILIICLNVIALEGGSNLYKSSEIDKFSEDDIMKRVRGSKIWLVSEQAMLTVLWTLKCCILFVYSRLTHGTRHIRNVQWLAVYVVVGWIAVEIAFFTACRPFNGYWSIPSPDPQCDIHTHYAIVQMIFNISSDLGIFAISISFIAPIAAPLKQKLVLGVVFGMGIFVMSIVAAVLTKSCNLSNGHNDQYMLWYIREASVAVYVANLLSIWPLLREWVGYLRHYVSQPSARSDQEDLPEMEEV</sequence>
<dbReference type="PANTHER" id="PTHR33048">
    <property type="entry name" value="PTH11-LIKE INTEGRAL MEMBRANE PROTEIN (AFU_ORTHOLOGUE AFUA_5G11245)"/>
    <property type="match status" value="1"/>
</dbReference>
<reference evidence="8" key="1">
    <citation type="journal article" date="2020" name="Stud. Mycol.">
        <title>101 Dothideomycetes genomes: a test case for predicting lifestyles and emergence of pathogens.</title>
        <authorList>
            <person name="Haridas S."/>
            <person name="Albert R."/>
            <person name="Binder M."/>
            <person name="Bloem J."/>
            <person name="Labutti K."/>
            <person name="Salamov A."/>
            <person name="Andreopoulos B."/>
            <person name="Baker S."/>
            <person name="Barry K."/>
            <person name="Bills G."/>
            <person name="Bluhm B."/>
            <person name="Cannon C."/>
            <person name="Castanera R."/>
            <person name="Culley D."/>
            <person name="Daum C."/>
            <person name="Ezra D."/>
            <person name="Gonzalez J."/>
            <person name="Henrissat B."/>
            <person name="Kuo A."/>
            <person name="Liang C."/>
            <person name="Lipzen A."/>
            <person name="Lutzoni F."/>
            <person name="Magnuson J."/>
            <person name="Mondo S."/>
            <person name="Nolan M."/>
            <person name="Ohm R."/>
            <person name="Pangilinan J."/>
            <person name="Park H.-J."/>
            <person name="Ramirez L."/>
            <person name="Alfaro M."/>
            <person name="Sun H."/>
            <person name="Tritt A."/>
            <person name="Yoshinaga Y."/>
            <person name="Zwiers L.-H."/>
            <person name="Turgeon B."/>
            <person name="Goodwin S."/>
            <person name="Spatafora J."/>
            <person name="Crous P."/>
            <person name="Grigoriev I."/>
        </authorList>
    </citation>
    <scope>NUCLEOTIDE SEQUENCE</scope>
    <source>
        <strain evidence="8">CBS 473.64</strain>
    </source>
</reference>
<evidence type="ECO:0000313" key="9">
    <source>
        <dbReference type="Proteomes" id="UP000799753"/>
    </source>
</evidence>
<feature type="transmembrane region" description="Helical" evidence="6">
    <location>
        <begin position="88"/>
        <end position="112"/>
    </location>
</feature>
<keyword evidence="4 6" id="KW-0472">Membrane</keyword>
<accession>A0A6A6RLD4</accession>
<evidence type="ECO:0000313" key="8">
    <source>
        <dbReference type="EMBL" id="KAF2636102.1"/>
    </source>
</evidence>
<dbReference type="Pfam" id="PF20684">
    <property type="entry name" value="Fung_rhodopsin"/>
    <property type="match status" value="1"/>
</dbReference>
<feature type="transmembrane region" description="Helical" evidence="6">
    <location>
        <begin position="132"/>
        <end position="157"/>
    </location>
</feature>
<comment type="subcellular location">
    <subcellularLocation>
        <location evidence="1">Membrane</location>
        <topology evidence="1">Multi-pass membrane protein</topology>
    </subcellularLocation>
</comment>
<keyword evidence="9" id="KW-1185">Reference proteome</keyword>
<dbReference type="AlphaFoldDB" id="A0A6A6RLD4"/>
<evidence type="ECO:0000256" key="2">
    <source>
        <dbReference type="ARBA" id="ARBA00022692"/>
    </source>
</evidence>
<evidence type="ECO:0000256" key="3">
    <source>
        <dbReference type="ARBA" id="ARBA00022989"/>
    </source>
</evidence>
<dbReference type="GO" id="GO:0016020">
    <property type="term" value="C:membrane"/>
    <property type="evidence" value="ECO:0007669"/>
    <property type="project" value="UniProtKB-SubCell"/>
</dbReference>
<gene>
    <name evidence="8" type="ORF">P280DRAFT_410179</name>
</gene>
<comment type="similarity">
    <text evidence="5">Belongs to the SAT4 family.</text>
</comment>
<evidence type="ECO:0000256" key="1">
    <source>
        <dbReference type="ARBA" id="ARBA00004141"/>
    </source>
</evidence>
<proteinExistence type="inferred from homology"/>
<evidence type="ECO:0000256" key="5">
    <source>
        <dbReference type="ARBA" id="ARBA00038359"/>
    </source>
</evidence>
<name>A0A6A6RLD4_9PLEO</name>
<dbReference type="InterPro" id="IPR052337">
    <property type="entry name" value="SAT4-like"/>
</dbReference>
<evidence type="ECO:0000259" key="7">
    <source>
        <dbReference type="Pfam" id="PF20684"/>
    </source>
</evidence>
<dbReference type="InterPro" id="IPR049326">
    <property type="entry name" value="Rhodopsin_dom_fungi"/>
</dbReference>
<protein>
    <recommendedName>
        <fullName evidence="7">Rhodopsin domain-containing protein</fullName>
    </recommendedName>
</protein>
<feature type="domain" description="Rhodopsin" evidence="7">
    <location>
        <begin position="30"/>
        <end position="223"/>
    </location>
</feature>
<keyword evidence="2 6" id="KW-0812">Transmembrane</keyword>
<feature type="transmembrane region" description="Helical" evidence="6">
    <location>
        <begin position="199"/>
        <end position="222"/>
    </location>
</feature>
<feature type="transmembrane region" description="Helical" evidence="6">
    <location>
        <begin position="57"/>
        <end position="76"/>
    </location>
</feature>
<evidence type="ECO:0000256" key="4">
    <source>
        <dbReference type="ARBA" id="ARBA00023136"/>
    </source>
</evidence>
<evidence type="ECO:0000256" key="6">
    <source>
        <dbReference type="SAM" id="Phobius"/>
    </source>
</evidence>
<dbReference type="EMBL" id="MU006800">
    <property type="protein sequence ID" value="KAF2636102.1"/>
    <property type="molecule type" value="Genomic_DNA"/>
</dbReference>
<dbReference type="OrthoDB" id="3903189at2759"/>
<dbReference type="Proteomes" id="UP000799753">
    <property type="component" value="Unassembled WGS sequence"/>
</dbReference>
<feature type="transmembrane region" description="Helical" evidence="6">
    <location>
        <begin position="164"/>
        <end position="184"/>
    </location>
</feature>
<keyword evidence="3 6" id="KW-1133">Transmembrane helix</keyword>